<dbReference type="PROSITE" id="PS00379">
    <property type="entry name" value="CDP_ALCOHOL_P_TRANSF"/>
    <property type="match status" value="1"/>
</dbReference>
<dbReference type="PIRSF" id="PIRSF000847">
    <property type="entry name" value="Phos_ph_gly_syn"/>
    <property type="match status" value="1"/>
</dbReference>
<evidence type="ECO:0000313" key="19">
    <source>
        <dbReference type="EMBL" id="HIS92948.1"/>
    </source>
</evidence>
<dbReference type="PANTHER" id="PTHR14269:SF62">
    <property type="entry name" value="CDP-DIACYLGLYCEROL--GLYCEROL-3-PHOSPHATE 3-PHOSPHATIDYLTRANSFERASE 1, CHLOROPLASTIC"/>
    <property type="match status" value="1"/>
</dbReference>
<protein>
    <recommendedName>
        <fullName evidence="6 16">CDP-diacylglycerol--glycerol-3-phosphate 3-phosphatidyltransferase</fullName>
        <ecNumber evidence="5 16">2.7.8.5</ecNumber>
    </recommendedName>
</protein>
<dbReference type="InterPro" id="IPR043130">
    <property type="entry name" value="CDP-OH_PTrfase_TM_dom"/>
</dbReference>
<comment type="catalytic activity">
    <reaction evidence="15">
        <text>a CDP-1,2-diacyl-sn-glycerol + sn-glycerol 3-phosphate = a 1,2-diacyl-sn-glycero-3-phospho-(1'-sn-glycero-3'-phosphate) + CMP + H(+)</text>
        <dbReference type="Rhea" id="RHEA:12593"/>
        <dbReference type="ChEBI" id="CHEBI:15378"/>
        <dbReference type="ChEBI" id="CHEBI:57597"/>
        <dbReference type="ChEBI" id="CHEBI:58332"/>
        <dbReference type="ChEBI" id="CHEBI:60110"/>
        <dbReference type="ChEBI" id="CHEBI:60377"/>
        <dbReference type="EC" id="2.7.8.5"/>
    </reaction>
</comment>
<keyword evidence="9 18" id="KW-0812">Transmembrane</keyword>
<keyword evidence="13" id="KW-0594">Phospholipid biosynthesis</keyword>
<feature type="transmembrane region" description="Helical" evidence="18">
    <location>
        <begin position="153"/>
        <end position="171"/>
    </location>
</feature>
<accession>A0A9D1G1A3</accession>
<dbReference type="InterPro" id="IPR050324">
    <property type="entry name" value="CDP-alcohol_PTase-I"/>
</dbReference>
<evidence type="ECO:0000256" key="17">
    <source>
        <dbReference type="RuleBase" id="RU003750"/>
    </source>
</evidence>
<dbReference type="GO" id="GO:0016020">
    <property type="term" value="C:membrane"/>
    <property type="evidence" value="ECO:0007669"/>
    <property type="project" value="UniProtKB-SubCell"/>
</dbReference>
<dbReference type="Gene3D" id="1.20.120.1760">
    <property type="match status" value="1"/>
</dbReference>
<evidence type="ECO:0000256" key="15">
    <source>
        <dbReference type="ARBA" id="ARBA00048586"/>
    </source>
</evidence>
<dbReference type="NCBIfam" id="TIGR00560">
    <property type="entry name" value="pgsA"/>
    <property type="match status" value="1"/>
</dbReference>
<evidence type="ECO:0000256" key="16">
    <source>
        <dbReference type="NCBIfam" id="TIGR00560"/>
    </source>
</evidence>
<evidence type="ECO:0000256" key="14">
    <source>
        <dbReference type="ARBA" id="ARBA00023264"/>
    </source>
</evidence>
<sequence>MKKNLNLPNALTFLRILLIPAVYITYFQLPERRWIALILYLTASFTDFLDGYLARKWNQITSFGKLFDPLADKLIVLTVLYCLAETNYAPWWVFFLVLGKEALMVLGSLFMLGKKVVVKSNIYGKTATCLFIAAIAMVFPWHNIAALFTIGHVLLYIALAASLVSMGIYAYQAVKIRPNA</sequence>
<evidence type="ECO:0000256" key="2">
    <source>
        <dbReference type="ARBA" id="ARBA00004141"/>
    </source>
</evidence>
<evidence type="ECO:0000256" key="10">
    <source>
        <dbReference type="ARBA" id="ARBA00022989"/>
    </source>
</evidence>
<dbReference type="InterPro" id="IPR048254">
    <property type="entry name" value="CDP_ALCOHOL_P_TRANSF_CS"/>
</dbReference>
<proteinExistence type="inferred from homology"/>
<comment type="similarity">
    <text evidence="4 17">Belongs to the CDP-alcohol phosphatidyltransferase class-I family.</text>
</comment>
<evidence type="ECO:0000256" key="4">
    <source>
        <dbReference type="ARBA" id="ARBA00010441"/>
    </source>
</evidence>
<evidence type="ECO:0000256" key="5">
    <source>
        <dbReference type="ARBA" id="ARBA00013170"/>
    </source>
</evidence>
<feature type="transmembrane region" description="Helical" evidence="18">
    <location>
        <begin position="12"/>
        <end position="29"/>
    </location>
</feature>
<keyword evidence="11" id="KW-0443">Lipid metabolism</keyword>
<dbReference type="EC" id="2.7.8.5" evidence="5 16"/>
<comment type="pathway">
    <text evidence="3">Phospholipid metabolism; phosphatidylglycerol biosynthesis; phosphatidylglycerol from CDP-diacylglycerol: step 1/2.</text>
</comment>
<keyword evidence="10 18" id="KW-1133">Transmembrane helix</keyword>
<dbReference type="GO" id="GO:0008444">
    <property type="term" value="F:CDP-diacylglycerol-glycerol-3-phosphate 3-phosphatidyltransferase activity"/>
    <property type="evidence" value="ECO:0007669"/>
    <property type="project" value="UniProtKB-UniRule"/>
</dbReference>
<evidence type="ECO:0000256" key="8">
    <source>
        <dbReference type="ARBA" id="ARBA00022679"/>
    </source>
</evidence>
<comment type="function">
    <text evidence="1">This protein catalyzes the committed step to the synthesis of the acidic phospholipids.</text>
</comment>
<comment type="caution">
    <text evidence="19">The sequence shown here is derived from an EMBL/GenBank/DDBJ whole genome shotgun (WGS) entry which is preliminary data.</text>
</comment>
<evidence type="ECO:0000256" key="18">
    <source>
        <dbReference type="SAM" id="Phobius"/>
    </source>
</evidence>
<keyword evidence="8 17" id="KW-0808">Transferase</keyword>
<dbReference type="Proteomes" id="UP000824140">
    <property type="component" value="Unassembled WGS sequence"/>
</dbReference>
<keyword evidence="14" id="KW-1208">Phospholipid metabolism</keyword>
<dbReference type="AlphaFoldDB" id="A0A9D1G1A3"/>
<feature type="transmembrane region" description="Helical" evidence="18">
    <location>
        <begin position="122"/>
        <end position="141"/>
    </location>
</feature>
<dbReference type="InterPro" id="IPR000462">
    <property type="entry name" value="CDP-OH_P_trans"/>
</dbReference>
<evidence type="ECO:0000256" key="9">
    <source>
        <dbReference type="ARBA" id="ARBA00022692"/>
    </source>
</evidence>
<evidence type="ECO:0000256" key="7">
    <source>
        <dbReference type="ARBA" id="ARBA00022516"/>
    </source>
</evidence>
<evidence type="ECO:0000256" key="3">
    <source>
        <dbReference type="ARBA" id="ARBA00005042"/>
    </source>
</evidence>
<keyword evidence="12 18" id="KW-0472">Membrane</keyword>
<feature type="transmembrane region" description="Helical" evidence="18">
    <location>
        <begin position="35"/>
        <end position="54"/>
    </location>
</feature>
<evidence type="ECO:0000256" key="6">
    <source>
        <dbReference type="ARBA" id="ARBA00014944"/>
    </source>
</evidence>
<reference evidence="19" key="2">
    <citation type="journal article" date="2021" name="PeerJ">
        <title>Extensive microbial diversity within the chicken gut microbiome revealed by metagenomics and culture.</title>
        <authorList>
            <person name="Gilroy R."/>
            <person name="Ravi A."/>
            <person name="Getino M."/>
            <person name="Pursley I."/>
            <person name="Horton D.L."/>
            <person name="Alikhan N.F."/>
            <person name="Baker D."/>
            <person name="Gharbi K."/>
            <person name="Hall N."/>
            <person name="Watson M."/>
            <person name="Adriaenssens E.M."/>
            <person name="Foster-Nyarko E."/>
            <person name="Jarju S."/>
            <person name="Secka A."/>
            <person name="Antonio M."/>
            <person name="Oren A."/>
            <person name="Chaudhuri R.R."/>
            <person name="La Ragione R."/>
            <person name="Hildebrand F."/>
            <person name="Pallen M.J."/>
        </authorList>
    </citation>
    <scope>NUCLEOTIDE SEQUENCE</scope>
    <source>
        <strain evidence="19">13766</strain>
    </source>
</reference>
<keyword evidence="7" id="KW-0444">Lipid biosynthesis</keyword>
<dbReference type="GO" id="GO:0046474">
    <property type="term" value="P:glycerophospholipid biosynthetic process"/>
    <property type="evidence" value="ECO:0007669"/>
    <property type="project" value="TreeGrafter"/>
</dbReference>
<comment type="subcellular location">
    <subcellularLocation>
        <location evidence="2">Membrane</location>
        <topology evidence="2">Multi-pass membrane protein</topology>
    </subcellularLocation>
</comment>
<organism evidence="19 20">
    <name type="scientific">Candidatus Alectryocaccomicrobium excrementavium</name>
    <dbReference type="NCBI Taxonomy" id="2840668"/>
    <lineage>
        <taxon>Bacteria</taxon>
        <taxon>Bacillati</taxon>
        <taxon>Bacillota</taxon>
        <taxon>Clostridia</taxon>
        <taxon>Candidatus Alectryocaccomicrobium</taxon>
    </lineage>
</organism>
<dbReference type="EMBL" id="DVJN01000161">
    <property type="protein sequence ID" value="HIS92948.1"/>
    <property type="molecule type" value="Genomic_DNA"/>
</dbReference>
<gene>
    <name evidence="19" type="primary">pgsA</name>
    <name evidence="19" type="ORF">IAA84_08045</name>
</gene>
<name>A0A9D1G1A3_9FIRM</name>
<evidence type="ECO:0000256" key="12">
    <source>
        <dbReference type="ARBA" id="ARBA00023136"/>
    </source>
</evidence>
<evidence type="ECO:0000256" key="1">
    <source>
        <dbReference type="ARBA" id="ARBA00003973"/>
    </source>
</evidence>
<evidence type="ECO:0000256" key="11">
    <source>
        <dbReference type="ARBA" id="ARBA00023098"/>
    </source>
</evidence>
<dbReference type="Pfam" id="PF01066">
    <property type="entry name" value="CDP-OH_P_transf"/>
    <property type="match status" value="1"/>
</dbReference>
<reference evidence="19" key="1">
    <citation type="submission" date="2020-10" db="EMBL/GenBank/DDBJ databases">
        <authorList>
            <person name="Gilroy R."/>
        </authorList>
    </citation>
    <scope>NUCLEOTIDE SEQUENCE</scope>
    <source>
        <strain evidence="19">13766</strain>
    </source>
</reference>
<dbReference type="InterPro" id="IPR004570">
    <property type="entry name" value="Phosphatidylglycerol_P_synth"/>
</dbReference>
<evidence type="ECO:0000256" key="13">
    <source>
        <dbReference type="ARBA" id="ARBA00023209"/>
    </source>
</evidence>
<evidence type="ECO:0000313" key="20">
    <source>
        <dbReference type="Proteomes" id="UP000824140"/>
    </source>
</evidence>
<dbReference type="PANTHER" id="PTHR14269">
    <property type="entry name" value="CDP-DIACYLGLYCEROL--GLYCEROL-3-PHOSPHATE 3-PHOSPHATIDYLTRANSFERASE-RELATED"/>
    <property type="match status" value="1"/>
</dbReference>